<keyword evidence="1 3" id="KW-0853">WD repeat</keyword>
<dbReference type="InterPro" id="IPR036047">
    <property type="entry name" value="F-box-like_dom_sf"/>
</dbReference>
<name>A0A8H4B1A0_GIGMA</name>
<dbReference type="InterPro" id="IPR019775">
    <property type="entry name" value="WD40_repeat_CS"/>
</dbReference>
<comment type="caution">
    <text evidence="6">The sequence shown here is derived from an EMBL/GenBank/DDBJ whole genome shotgun (WGS) entry which is preliminary data.</text>
</comment>
<dbReference type="PRINTS" id="PR00320">
    <property type="entry name" value="GPROTEINBRPT"/>
</dbReference>
<evidence type="ECO:0000256" key="3">
    <source>
        <dbReference type="PROSITE-ProRule" id="PRU00221"/>
    </source>
</evidence>
<dbReference type="OrthoDB" id="6262491at2759"/>
<dbReference type="PROSITE" id="PS50294">
    <property type="entry name" value="WD_REPEATS_REGION"/>
    <property type="match status" value="2"/>
</dbReference>
<dbReference type="AlphaFoldDB" id="A0A8H4B1A0"/>
<dbReference type="PANTHER" id="PTHR22847">
    <property type="entry name" value="WD40 REPEAT PROTEIN"/>
    <property type="match status" value="1"/>
</dbReference>
<dbReference type="InterPro" id="IPR001810">
    <property type="entry name" value="F-box_dom"/>
</dbReference>
<organism evidence="6 7">
    <name type="scientific">Gigaspora margarita</name>
    <dbReference type="NCBI Taxonomy" id="4874"/>
    <lineage>
        <taxon>Eukaryota</taxon>
        <taxon>Fungi</taxon>
        <taxon>Fungi incertae sedis</taxon>
        <taxon>Mucoromycota</taxon>
        <taxon>Glomeromycotina</taxon>
        <taxon>Glomeromycetes</taxon>
        <taxon>Diversisporales</taxon>
        <taxon>Gigasporaceae</taxon>
        <taxon>Gigaspora</taxon>
    </lineage>
</organism>
<feature type="compositionally biased region" description="Acidic residues" evidence="4">
    <location>
        <begin position="403"/>
        <end position="415"/>
    </location>
</feature>
<feature type="repeat" description="WD" evidence="3">
    <location>
        <begin position="160"/>
        <end position="201"/>
    </location>
</feature>
<dbReference type="PANTHER" id="PTHR22847:SF637">
    <property type="entry name" value="WD REPEAT DOMAIN 5B"/>
    <property type="match status" value="1"/>
</dbReference>
<dbReference type="PROSITE" id="PS50082">
    <property type="entry name" value="WD_REPEATS_2"/>
    <property type="match status" value="4"/>
</dbReference>
<accession>A0A8H4B1A0</accession>
<dbReference type="Proteomes" id="UP000439903">
    <property type="component" value="Unassembled WGS sequence"/>
</dbReference>
<dbReference type="PROSITE" id="PS00678">
    <property type="entry name" value="WD_REPEATS_1"/>
    <property type="match status" value="2"/>
</dbReference>
<dbReference type="SUPFAM" id="SSF81383">
    <property type="entry name" value="F-box domain"/>
    <property type="match status" value="1"/>
</dbReference>
<dbReference type="Pfam" id="PF12937">
    <property type="entry name" value="F-box-like"/>
    <property type="match status" value="1"/>
</dbReference>
<evidence type="ECO:0000256" key="4">
    <source>
        <dbReference type="SAM" id="MobiDB-lite"/>
    </source>
</evidence>
<feature type="repeat" description="WD" evidence="3">
    <location>
        <begin position="244"/>
        <end position="285"/>
    </location>
</feature>
<dbReference type="PROSITE" id="PS50181">
    <property type="entry name" value="FBOX"/>
    <property type="match status" value="1"/>
</dbReference>
<feature type="region of interest" description="Disordered" evidence="4">
    <location>
        <begin position="371"/>
        <end position="447"/>
    </location>
</feature>
<evidence type="ECO:0000259" key="5">
    <source>
        <dbReference type="PROSITE" id="PS50181"/>
    </source>
</evidence>
<dbReference type="EMBL" id="WTPW01000068">
    <property type="protein sequence ID" value="KAF0552313.1"/>
    <property type="molecule type" value="Genomic_DNA"/>
</dbReference>
<evidence type="ECO:0000313" key="6">
    <source>
        <dbReference type="EMBL" id="KAF0552313.1"/>
    </source>
</evidence>
<feature type="domain" description="F-box" evidence="5">
    <location>
        <begin position="64"/>
        <end position="110"/>
    </location>
</feature>
<feature type="repeat" description="WD" evidence="3">
    <location>
        <begin position="491"/>
        <end position="513"/>
    </location>
</feature>
<dbReference type="InterPro" id="IPR036322">
    <property type="entry name" value="WD40_repeat_dom_sf"/>
</dbReference>
<dbReference type="InterPro" id="IPR001680">
    <property type="entry name" value="WD40_rpt"/>
</dbReference>
<evidence type="ECO:0000256" key="1">
    <source>
        <dbReference type="ARBA" id="ARBA00022574"/>
    </source>
</evidence>
<keyword evidence="7" id="KW-1185">Reference proteome</keyword>
<feature type="compositionally biased region" description="Basic and acidic residues" evidence="4">
    <location>
        <begin position="371"/>
        <end position="380"/>
    </location>
</feature>
<dbReference type="Gene3D" id="2.130.10.10">
    <property type="entry name" value="YVTN repeat-like/Quinoprotein amine dehydrogenase"/>
    <property type="match status" value="2"/>
</dbReference>
<dbReference type="InterPro" id="IPR015943">
    <property type="entry name" value="WD40/YVTN_repeat-like_dom_sf"/>
</dbReference>
<dbReference type="GO" id="GO:1990234">
    <property type="term" value="C:transferase complex"/>
    <property type="evidence" value="ECO:0007669"/>
    <property type="project" value="UniProtKB-ARBA"/>
</dbReference>
<dbReference type="InterPro" id="IPR020472">
    <property type="entry name" value="WD40_PAC1"/>
</dbReference>
<feature type="repeat" description="WD" evidence="3">
    <location>
        <begin position="286"/>
        <end position="328"/>
    </location>
</feature>
<keyword evidence="2" id="KW-0677">Repeat</keyword>
<sequence length="616" mass="70194">MQCAAASCAVVTKPKSKMSPSQLQLAKGRKQPENDLDYIQSLVENLSQDERKELSTYLYRQLNRDVISTLPHPLLIHLLNFFDIETLCKFRQVSKAWKVRATDNALWKNQCILAGFPTTSIPSSFNYDIESADDFFYQLYKYHFIVQNNWNKKLFTRHLILGHRENISCIVGSELSNIFYSGSFDKTIKVWDISSQTCLKTLEGHHSAEIQCLALSQSNLVSGSWDKSIIVYDVTKDYEFKHKLLGHTAGIISLEINSNETLLFSGSVDKTIRIWNINTGDFLHRLYGHDDTVSTLMLVPQPSTDDQDDQYWLVSGSNDTSIFVWDLDQLCLNQANGLKKPKIIKRLEGHARAITCLAWHKDIKKQIIDHNQRHSDDPDPIHISTMQFLSSNSPGSSPQTNNEDNENDENNENDMNENYMDLDSHTSPSNSCDQDNEHENRSQNYNNFPYRFNSHNSLLPTNTNNTVPSTPPLSPIMQLSDSEKPLVTLPIFSSSADSTIRMWELSTGKPLLYINDHTDIVWQIQCDSSRLVSVSSDGFIKMRKWRCNHSHFENQQIGFDSLIAPGIRSCFQISCPAITLTQVDRSVTCFKMTHEWLVCGTEDGVLVALKFVESQN</sequence>
<evidence type="ECO:0000256" key="2">
    <source>
        <dbReference type="ARBA" id="ARBA00022737"/>
    </source>
</evidence>
<dbReference type="SUPFAM" id="SSF50978">
    <property type="entry name" value="WD40 repeat-like"/>
    <property type="match status" value="1"/>
</dbReference>
<dbReference type="Gene3D" id="1.20.1280.50">
    <property type="match status" value="1"/>
</dbReference>
<gene>
    <name evidence="6" type="ORF">F8M41_022075</name>
</gene>
<dbReference type="Pfam" id="PF00400">
    <property type="entry name" value="WD40"/>
    <property type="match status" value="4"/>
</dbReference>
<proteinExistence type="predicted"/>
<protein>
    <submittedName>
        <fullName evidence="6">WD40 repeat-like protein</fullName>
    </submittedName>
</protein>
<feature type="compositionally biased region" description="Polar residues" evidence="4">
    <location>
        <begin position="384"/>
        <end position="400"/>
    </location>
</feature>
<dbReference type="CDD" id="cd00200">
    <property type="entry name" value="WD40"/>
    <property type="match status" value="1"/>
</dbReference>
<dbReference type="SMART" id="SM00320">
    <property type="entry name" value="WD40"/>
    <property type="match status" value="6"/>
</dbReference>
<reference evidence="6 7" key="1">
    <citation type="journal article" date="2019" name="Environ. Microbiol.">
        <title>At the nexus of three kingdoms: the genome of the mycorrhizal fungus Gigaspora margarita provides insights into plant, endobacterial and fungal interactions.</title>
        <authorList>
            <person name="Venice F."/>
            <person name="Ghignone S."/>
            <person name="Salvioli di Fossalunga A."/>
            <person name="Amselem J."/>
            <person name="Novero M."/>
            <person name="Xianan X."/>
            <person name="Sedzielewska Toro K."/>
            <person name="Morin E."/>
            <person name="Lipzen A."/>
            <person name="Grigoriev I.V."/>
            <person name="Henrissat B."/>
            <person name="Martin F.M."/>
            <person name="Bonfante P."/>
        </authorList>
    </citation>
    <scope>NUCLEOTIDE SEQUENCE [LARGE SCALE GENOMIC DNA]</scope>
    <source>
        <strain evidence="6 7">BEG34</strain>
    </source>
</reference>
<evidence type="ECO:0000313" key="7">
    <source>
        <dbReference type="Proteomes" id="UP000439903"/>
    </source>
</evidence>